<reference evidence="1" key="1">
    <citation type="journal article" date="2015" name="Nature">
        <title>Complex archaea that bridge the gap between prokaryotes and eukaryotes.</title>
        <authorList>
            <person name="Spang A."/>
            <person name="Saw J.H."/>
            <person name="Jorgensen S.L."/>
            <person name="Zaremba-Niedzwiedzka K."/>
            <person name="Martijn J."/>
            <person name="Lind A.E."/>
            <person name="van Eijk R."/>
            <person name="Schleper C."/>
            <person name="Guy L."/>
            <person name="Ettema T.J."/>
        </authorList>
    </citation>
    <scope>NUCLEOTIDE SEQUENCE</scope>
</reference>
<evidence type="ECO:0000313" key="1">
    <source>
        <dbReference type="EMBL" id="KKM22177.1"/>
    </source>
</evidence>
<name>A0A0F9I3U0_9ZZZZ</name>
<gene>
    <name evidence="1" type="ORF">LCGC14_1628010</name>
</gene>
<accession>A0A0F9I3U0</accession>
<organism evidence="1">
    <name type="scientific">marine sediment metagenome</name>
    <dbReference type="NCBI Taxonomy" id="412755"/>
    <lineage>
        <taxon>unclassified sequences</taxon>
        <taxon>metagenomes</taxon>
        <taxon>ecological metagenomes</taxon>
    </lineage>
</organism>
<protein>
    <submittedName>
        <fullName evidence="1">Uncharacterized protein</fullName>
    </submittedName>
</protein>
<sequence>MQEECAWKDCGEEAHLRDLRFIANGVEIKAVPIPLCDFHLTMVKQNEFSGL</sequence>
<comment type="caution">
    <text evidence="1">The sequence shown here is derived from an EMBL/GenBank/DDBJ whole genome shotgun (WGS) entry which is preliminary data.</text>
</comment>
<dbReference type="EMBL" id="LAZR01013392">
    <property type="protein sequence ID" value="KKM22177.1"/>
    <property type="molecule type" value="Genomic_DNA"/>
</dbReference>
<dbReference type="AlphaFoldDB" id="A0A0F9I3U0"/>
<proteinExistence type="predicted"/>